<dbReference type="CDD" id="cd01960">
    <property type="entry name" value="nsLTP1"/>
    <property type="match status" value="1"/>
</dbReference>
<dbReference type="InterPro" id="IPR036312">
    <property type="entry name" value="Bifun_inhib/LTP/seed_sf"/>
</dbReference>
<dbReference type="Pfam" id="PF14368">
    <property type="entry name" value="LTP_2"/>
    <property type="match status" value="1"/>
</dbReference>
<dbReference type="PANTHER" id="PTHR33076">
    <property type="entry name" value="NON-SPECIFIC LIPID-TRANSFER PROTEIN 2-RELATED"/>
    <property type="match status" value="1"/>
</dbReference>
<dbReference type="InterPro" id="IPR000528">
    <property type="entry name" value="Plant_nsLTP"/>
</dbReference>
<accession>A0AAN7IU52</accession>
<evidence type="ECO:0000259" key="4">
    <source>
        <dbReference type="Pfam" id="PF14368"/>
    </source>
</evidence>
<feature type="domain" description="Bifunctional inhibitor/plant lipid transfer protein/seed storage helical" evidence="4">
    <location>
        <begin position="17"/>
        <end position="111"/>
    </location>
</feature>
<keyword evidence="2" id="KW-1015">Disulfide bond</keyword>
<dbReference type="GO" id="GO:0008289">
    <property type="term" value="F:lipid binding"/>
    <property type="evidence" value="ECO:0007669"/>
    <property type="project" value="InterPro"/>
</dbReference>
<keyword evidence="3" id="KW-0732">Signal</keyword>
<dbReference type="Gene3D" id="1.10.110.10">
    <property type="entry name" value="Plant lipid-transfer and hydrophobic proteins"/>
    <property type="match status" value="1"/>
</dbReference>
<sequence>MEKNTMSCLVLASGLMIILVLSASASASPSNGITCEEALTQLITCNPYFLGFGPSPSPICCEGVQNVSQQANTTTIRRSLCECFENAAKAFQVIPERLKQLPQLCKVEVPVPLDPTVDCNT</sequence>
<protein>
    <recommendedName>
        <fullName evidence="4">Bifunctional inhibitor/plant lipid transfer protein/seed storage helical domain-containing protein</fullName>
    </recommendedName>
</protein>
<comment type="caution">
    <text evidence="5">The sequence shown here is derived from an EMBL/GenBank/DDBJ whole genome shotgun (WGS) entry which is preliminary data.</text>
</comment>
<keyword evidence="6" id="KW-1185">Reference proteome</keyword>
<reference evidence="5 6" key="1">
    <citation type="journal article" date="2023" name="G3 (Bethesda)">
        <title>A haplotype-resolved chromosome-scale genome for Quercus rubra L. provides insights into the genetics of adaptive traits for red oak species.</title>
        <authorList>
            <person name="Kapoor B."/>
            <person name="Jenkins J."/>
            <person name="Schmutz J."/>
            <person name="Zhebentyayeva T."/>
            <person name="Kuelheim C."/>
            <person name="Coggeshall M."/>
            <person name="Heim C."/>
            <person name="Lasky J.R."/>
            <person name="Leites L."/>
            <person name="Islam-Faridi N."/>
            <person name="Romero-Severson J."/>
            <person name="DeLeo V.L."/>
            <person name="Lucas S.M."/>
            <person name="Lazic D."/>
            <person name="Gailing O."/>
            <person name="Carlson J."/>
            <person name="Staton M."/>
        </authorList>
    </citation>
    <scope>NUCLEOTIDE SEQUENCE [LARGE SCALE GENOMIC DNA]</scope>
    <source>
        <strain evidence="5">Pseudo-F2</strain>
    </source>
</reference>
<dbReference type="EMBL" id="JAXUIC010000004">
    <property type="protein sequence ID" value="KAK4594278.1"/>
    <property type="molecule type" value="Genomic_DNA"/>
</dbReference>
<name>A0AAN7IU52_QUERU</name>
<evidence type="ECO:0000313" key="5">
    <source>
        <dbReference type="EMBL" id="KAK4594278.1"/>
    </source>
</evidence>
<dbReference type="AlphaFoldDB" id="A0AAN7IU52"/>
<organism evidence="5 6">
    <name type="scientific">Quercus rubra</name>
    <name type="common">Northern red oak</name>
    <name type="synonym">Quercus borealis</name>
    <dbReference type="NCBI Taxonomy" id="3512"/>
    <lineage>
        <taxon>Eukaryota</taxon>
        <taxon>Viridiplantae</taxon>
        <taxon>Streptophyta</taxon>
        <taxon>Embryophyta</taxon>
        <taxon>Tracheophyta</taxon>
        <taxon>Spermatophyta</taxon>
        <taxon>Magnoliopsida</taxon>
        <taxon>eudicotyledons</taxon>
        <taxon>Gunneridae</taxon>
        <taxon>Pentapetalae</taxon>
        <taxon>rosids</taxon>
        <taxon>fabids</taxon>
        <taxon>Fagales</taxon>
        <taxon>Fagaceae</taxon>
        <taxon>Quercus</taxon>
    </lineage>
</organism>
<evidence type="ECO:0000256" key="1">
    <source>
        <dbReference type="ARBA" id="ARBA00009748"/>
    </source>
</evidence>
<dbReference type="PRINTS" id="PR00382">
    <property type="entry name" value="LIPIDTRNSFER"/>
</dbReference>
<dbReference type="Proteomes" id="UP001324115">
    <property type="component" value="Unassembled WGS sequence"/>
</dbReference>
<feature type="signal peptide" evidence="3">
    <location>
        <begin position="1"/>
        <end position="27"/>
    </location>
</feature>
<dbReference type="SUPFAM" id="SSF47699">
    <property type="entry name" value="Bifunctional inhibitor/lipid-transfer protein/seed storage 2S albumin"/>
    <property type="match status" value="1"/>
</dbReference>
<evidence type="ECO:0000256" key="3">
    <source>
        <dbReference type="SAM" id="SignalP"/>
    </source>
</evidence>
<evidence type="ECO:0000313" key="6">
    <source>
        <dbReference type="Proteomes" id="UP001324115"/>
    </source>
</evidence>
<comment type="similarity">
    <text evidence="1">Belongs to the plant LTP family.</text>
</comment>
<gene>
    <name evidence="5" type="ORF">RGQ29_018101</name>
</gene>
<proteinExistence type="inferred from homology"/>
<feature type="chain" id="PRO_5042898161" description="Bifunctional inhibitor/plant lipid transfer protein/seed storage helical domain-containing protein" evidence="3">
    <location>
        <begin position="28"/>
        <end position="121"/>
    </location>
</feature>
<dbReference type="InterPro" id="IPR016140">
    <property type="entry name" value="Bifunc_inhib/LTP/seed_store"/>
</dbReference>
<dbReference type="GO" id="GO:0006869">
    <property type="term" value="P:lipid transport"/>
    <property type="evidence" value="ECO:0007669"/>
    <property type="project" value="InterPro"/>
</dbReference>
<evidence type="ECO:0000256" key="2">
    <source>
        <dbReference type="ARBA" id="ARBA00023157"/>
    </source>
</evidence>